<gene>
    <name evidence="1" type="ORF">SLEP1_g48932</name>
</gene>
<evidence type="ECO:0000313" key="1">
    <source>
        <dbReference type="EMBL" id="GKV41389.1"/>
    </source>
</evidence>
<sequence>MWALGWLKRTSGPKSQVLSKTEPNWVADFYGHVALRIQQLNLLVVSLQVLHSCKENSAPPTFPLPKKEFHQPGSLLRGTRTQGSECCCHLVDAEALNFQHDRAAVAGGNFRSLRSLVVVTKKRQAGFSAEGCTKVDTGNLQNRKACLAGDRSWSPTWHSNTQ</sequence>
<organism evidence="1 2">
    <name type="scientific">Rubroshorea leprosula</name>
    <dbReference type="NCBI Taxonomy" id="152421"/>
    <lineage>
        <taxon>Eukaryota</taxon>
        <taxon>Viridiplantae</taxon>
        <taxon>Streptophyta</taxon>
        <taxon>Embryophyta</taxon>
        <taxon>Tracheophyta</taxon>
        <taxon>Spermatophyta</taxon>
        <taxon>Magnoliopsida</taxon>
        <taxon>eudicotyledons</taxon>
        <taxon>Gunneridae</taxon>
        <taxon>Pentapetalae</taxon>
        <taxon>rosids</taxon>
        <taxon>malvids</taxon>
        <taxon>Malvales</taxon>
        <taxon>Dipterocarpaceae</taxon>
        <taxon>Rubroshorea</taxon>
    </lineage>
</organism>
<comment type="caution">
    <text evidence="1">The sequence shown here is derived from an EMBL/GenBank/DDBJ whole genome shotgun (WGS) entry which is preliminary data.</text>
</comment>
<dbReference type="AlphaFoldDB" id="A0AAV5LV72"/>
<keyword evidence="2" id="KW-1185">Reference proteome</keyword>
<dbReference type="Proteomes" id="UP001054252">
    <property type="component" value="Unassembled WGS sequence"/>
</dbReference>
<protein>
    <submittedName>
        <fullName evidence="1">Uncharacterized protein</fullName>
    </submittedName>
</protein>
<dbReference type="EMBL" id="BPVZ01000149">
    <property type="protein sequence ID" value="GKV41389.1"/>
    <property type="molecule type" value="Genomic_DNA"/>
</dbReference>
<proteinExistence type="predicted"/>
<evidence type="ECO:0000313" key="2">
    <source>
        <dbReference type="Proteomes" id="UP001054252"/>
    </source>
</evidence>
<name>A0AAV5LV72_9ROSI</name>
<reference evidence="1 2" key="1">
    <citation type="journal article" date="2021" name="Commun. Biol.">
        <title>The genome of Shorea leprosula (Dipterocarpaceae) highlights the ecological relevance of drought in aseasonal tropical rainforests.</title>
        <authorList>
            <person name="Ng K.K.S."/>
            <person name="Kobayashi M.J."/>
            <person name="Fawcett J.A."/>
            <person name="Hatakeyama M."/>
            <person name="Paape T."/>
            <person name="Ng C.H."/>
            <person name="Ang C.C."/>
            <person name="Tnah L.H."/>
            <person name="Lee C.T."/>
            <person name="Nishiyama T."/>
            <person name="Sese J."/>
            <person name="O'Brien M.J."/>
            <person name="Copetti D."/>
            <person name="Mohd Noor M.I."/>
            <person name="Ong R.C."/>
            <person name="Putra M."/>
            <person name="Sireger I.Z."/>
            <person name="Indrioko S."/>
            <person name="Kosugi Y."/>
            <person name="Izuno A."/>
            <person name="Isagi Y."/>
            <person name="Lee S.L."/>
            <person name="Shimizu K.K."/>
        </authorList>
    </citation>
    <scope>NUCLEOTIDE SEQUENCE [LARGE SCALE GENOMIC DNA]</scope>
    <source>
        <strain evidence="1">214</strain>
    </source>
</reference>
<accession>A0AAV5LV72</accession>